<name>A0A640WB12_9GAMM</name>
<evidence type="ECO:0000313" key="9">
    <source>
        <dbReference type="EMBL" id="KAA0015841.1"/>
    </source>
</evidence>
<evidence type="ECO:0000259" key="8">
    <source>
        <dbReference type="Pfam" id="PF23914"/>
    </source>
</evidence>
<evidence type="ECO:0000256" key="1">
    <source>
        <dbReference type="ARBA" id="ARBA00004196"/>
    </source>
</evidence>
<comment type="caution">
    <text evidence="9">The sequence shown here is derived from an EMBL/GenBank/DDBJ whole genome shotgun (WGS) entry which is preliminary data.</text>
</comment>
<dbReference type="InterPro" id="IPR051263">
    <property type="entry name" value="C-type_cytochrome_biogenesis"/>
</dbReference>
<dbReference type="InterPro" id="IPR017560">
    <property type="entry name" value="Cyt_c_biogenesis_CcmI"/>
</dbReference>
<dbReference type="PANTHER" id="PTHR47870:SF4">
    <property type="entry name" value="CYTOCHROME C-TYPE BIOGENESIS PROTEIN CYCH"/>
    <property type="match status" value="1"/>
</dbReference>
<feature type="domain" description="Cytochrome c-type biogenesis protein H TPR" evidence="8">
    <location>
        <begin position="148"/>
        <end position="257"/>
    </location>
</feature>
<dbReference type="PANTHER" id="PTHR47870">
    <property type="entry name" value="CYTOCHROME C-TYPE BIOGENESIS PROTEIN CCMH"/>
    <property type="match status" value="1"/>
</dbReference>
<dbReference type="InterPro" id="IPR056413">
    <property type="entry name" value="TPR_CcmH_CycH"/>
</dbReference>
<dbReference type="PROSITE" id="PS50005">
    <property type="entry name" value="TPR"/>
    <property type="match status" value="1"/>
</dbReference>
<dbReference type="Pfam" id="PF23914">
    <property type="entry name" value="TPR_CcmH_CycH"/>
    <property type="match status" value="1"/>
</dbReference>
<comment type="subcellular location">
    <subcellularLocation>
        <location evidence="1">Cell envelope</location>
    </subcellularLocation>
</comment>
<dbReference type="InterPro" id="IPR011990">
    <property type="entry name" value="TPR-like_helical_dom_sf"/>
</dbReference>
<dbReference type="RefSeq" id="WP_149437300.1">
    <property type="nucleotide sequence ID" value="NZ_VTPX01000016.1"/>
</dbReference>
<keyword evidence="7" id="KW-0812">Transmembrane</keyword>
<evidence type="ECO:0000256" key="3">
    <source>
        <dbReference type="ARBA" id="ARBA00022748"/>
    </source>
</evidence>
<keyword evidence="4 5" id="KW-0802">TPR repeat</keyword>
<feature type="coiled-coil region" evidence="6">
    <location>
        <begin position="47"/>
        <end position="74"/>
    </location>
</feature>
<proteinExistence type="predicted"/>
<dbReference type="Gene3D" id="1.25.40.10">
    <property type="entry name" value="Tetratricopeptide repeat domain"/>
    <property type="match status" value="1"/>
</dbReference>
<dbReference type="AlphaFoldDB" id="A0A640WB12"/>
<accession>A0A640WB12</accession>
<keyword evidence="2" id="KW-0677">Repeat</keyword>
<keyword evidence="7" id="KW-1133">Transmembrane helix</keyword>
<dbReference type="GO" id="GO:0030313">
    <property type="term" value="C:cell envelope"/>
    <property type="evidence" value="ECO:0007669"/>
    <property type="project" value="UniProtKB-SubCell"/>
</dbReference>
<dbReference type="EMBL" id="VTPX01000016">
    <property type="protein sequence ID" value="KAA0015841.1"/>
    <property type="molecule type" value="Genomic_DNA"/>
</dbReference>
<dbReference type="GO" id="GO:0017004">
    <property type="term" value="P:cytochrome complex assembly"/>
    <property type="evidence" value="ECO:0007669"/>
    <property type="project" value="UniProtKB-KW"/>
</dbReference>
<gene>
    <name evidence="9" type="primary">ccmI</name>
    <name evidence="9" type="ORF">F0A16_19300</name>
</gene>
<evidence type="ECO:0000256" key="2">
    <source>
        <dbReference type="ARBA" id="ARBA00022737"/>
    </source>
</evidence>
<evidence type="ECO:0000256" key="5">
    <source>
        <dbReference type="PROSITE-ProRule" id="PRU00339"/>
    </source>
</evidence>
<dbReference type="Proteomes" id="UP000466024">
    <property type="component" value="Unassembled WGS sequence"/>
</dbReference>
<reference evidence="9 10" key="1">
    <citation type="submission" date="2019-08" db="EMBL/GenBank/DDBJ databases">
        <title>Bioinformatics analysis of the strain L3 and L5.</title>
        <authorList>
            <person name="Li X."/>
        </authorList>
    </citation>
    <scope>NUCLEOTIDE SEQUENCE [LARGE SCALE GENOMIC DNA]</scope>
    <source>
        <strain evidence="9 10">L3</strain>
    </source>
</reference>
<feature type="transmembrane region" description="Helical" evidence="7">
    <location>
        <begin position="102"/>
        <end position="119"/>
    </location>
</feature>
<keyword evidence="6" id="KW-0175">Coiled coil</keyword>
<evidence type="ECO:0000256" key="6">
    <source>
        <dbReference type="SAM" id="Coils"/>
    </source>
</evidence>
<organism evidence="9 10">
    <name type="scientific">Salinicola corii</name>
    <dbReference type="NCBI Taxonomy" id="2606937"/>
    <lineage>
        <taxon>Bacteria</taxon>
        <taxon>Pseudomonadati</taxon>
        <taxon>Pseudomonadota</taxon>
        <taxon>Gammaproteobacteria</taxon>
        <taxon>Oceanospirillales</taxon>
        <taxon>Halomonadaceae</taxon>
        <taxon>Salinicola</taxon>
    </lineage>
</organism>
<dbReference type="GO" id="GO:0005886">
    <property type="term" value="C:plasma membrane"/>
    <property type="evidence" value="ECO:0007669"/>
    <property type="project" value="TreeGrafter"/>
</dbReference>
<keyword evidence="10" id="KW-1185">Reference proteome</keyword>
<keyword evidence="3" id="KW-0201">Cytochrome c-type biogenesis</keyword>
<protein>
    <submittedName>
        <fullName evidence="9">C-type cytochrome biogenesis protein CcmI</fullName>
    </submittedName>
</protein>
<sequence length="295" mass="33176">MIPLWIGIVALLLLSMWLLWLPLRRAAGVRDAMMTFEADDRNNAENVAIYRQRLAALEAALAEGEIDRERFAEDRLELDRRLLEDAGSAGRRPLCRVQAGRWLLPIVAVLVIVGTLVFYDQTGGRRDLALYQVIQSLTHAPPETRLAGLEAEARRQADNPKAWAELFPLYRDSGRFDKAIGTLERLIELQGRQPSLLAQLAQMKFFAAHRTLTDEVQALVDETLKLDPRQPTVLGMLGIDAFDHARYQQAIDYWRRAMAGYQDAQSGQALRKVIAVAQQRLAATRETTGSTSTSR</sequence>
<evidence type="ECO:0000256" key="7">
    <source>
        <dbReference type="SAM" id="Phobius"/>
    </source>
</evidence>
<evidence type="ECO:0000256" key="4">
    <source>
        <dbReference type="ARBA" id="ARBA00022803"/>
    </source>
</evidence>
<dbReference type="NCBIfam" id="TIGR03142">
    <property type="entry name" value="cytochro_ccmI"/>
    <property type="match status" value="1"/>
</dbReference>
<feature type="repeat" description="TPR" evidence="5">
    <location>
        <begin position="160"/>
        <end position="193"/>
    </location>
</feature>
<dbReference type="SUPFAM" id="SSF48452">
    <property type="entry name" value="TPR-like"/>
    <property type="match status" value="1"/>
</dbReference>
<dbReference type="InterPro" id="IPR019734">
    <property type="entry name" value="TPR_rpt"/>
</dbReference>
<keyword evidence="7" id="KW-0472">Membrane</keyword>
<evidence type="ECO:0000313" key="10">
    <source>
        <dbReference type="Proteomes" id="UP000466024"/>
    </source>
</evidence>